<dbReference type="PANTHER" id="PTHR42901:SF1">
    <property type="entry name" value="ALCOHOL DEHYDROGENASE"/>
    <property type="match status" value="1"/>
</dbReference>
<name>A0ABT5ZE84_9ACTN</name>
<dbReference type="PRINTS" id="PR00080">
    <property type="entry name" value="SDRFAMILY"/>
</dbReference>
<keyword evidence="2" id="KW-0560">Oxidoreductase</keyword>
<sequence length="260" mass="27074">MTEHRQSDTDARPLSGCSALITGASSGIGAATAMALARQGAAVALAARRAERLAELAAAITDQGGASVPVIADLRDPAQARQAVEATVERLGRLDVLVNNAGYAAMGTLEEGEPEDWDRMIDLNFRAVLHTSRAALPHLSRAAQDGPRGVADLVSVSSVAGRLARPGNSVYSATKHAVVALSESLRQELAGRGVRVGLVEPGLTRTEMTAEGAAASVARGLPESRWLEAEDIARAIAFVVTQPPHAAVSEIMVRPTAQEH</sequence>
<dbReference type="EMBL" id="JARJBC010000001">
    <property type="protein sequence ID" value="MDF3287976.1"/>
    <property type="molecule type" value="Genomic_DNA"/>
</dbReference>
<comment type="caution">
    <text evidence="4">The sequence shown here is derived from an EMBL/GenBank/DDBJ whole genome shotgun (WGS) entry which is preliminary data.</text>
</comment>
<evidence type="ECO:0000256" key="3">
    <source>
        <dbReference type="RuleBase" id="RU000363"/>
    </source>
</evidence>
<dbReference type="PRINTS" id="PR00081">
    <property type="entry name" value="GDHRDH"/>
</dbReference>
<gene>
    <name evidence="4" type="ORF">P3G67_01740</name>
</gene>
<evidence type="ECO:0000256" key="1">
    <source>
        <dbReference type="ARBA" id="ARBA00006484"/>
    </source>
</evidence>
<dbReference type="InterPro" id="IPR036291">
    <property type="entry name" value="NAD(P)-bd_dom_sf"/>
</dbReference>
<comment type="similarity">
    <text evidence="1 3">Belongs to the short-chain dehydrogenases/reductases (SDR) family.</text>
</comment>
<dbReference type="InterPro" id="IPR002347">
    <property type="entry name" value="SDR_fam"/>
</dbReference>
<dbReference type="RefSeq" id="WP_276091837.1">
    <property type="nucleotide sequence ID" value="NZ_JARJBC010000001.1"/>
</dbReference>
<dbReference type="PIRSF" id="PIRSF000126">
    <property type="entry name" value="11-beta-HSD1"/>
    <property type="match status" value="1"/>
</dbReference>
<reference evidence="4 5" key="1">
    <citation type="submission" date="2023-03" db="EMBL/GenBank/DDBJ databases">
        <title>Draft genome sequence of Streptomyces sp. RB6PN23 isolated from peat swamp forest in Thailand.</title>
        <authorList>
            <person name="Klaysubun C."/>
            <person name="Duangmal K."/>
        </authorList>
    </citation>
    <scope>NUCLEOTIDE SEQUENCE [LARGE SCALE GENOMIC DNA]</scope>
    <source>
        <strain evidence="4 5">RB6PN23</strain>
    </source>
</reference>
<evidence type="ECO:0000313" key="4">
    <source>
        <dbReference type="EMBL" id="MDF3287976.1"/>
    </source>
</evidence>
<proteinExistence type="inferred from homology"/>
<dbReference type="SUPFAM" id="SSF51735">
    <property type="entry name" value="NAD(P)-binding Rossmann-fold domains"/>
    <property type="match status" value="1"/>
</dbReference>
<evidence type="ECO:0000313" key="5">
    <source>
        <dbReference type="Proteomes" id="UP001216579"/>
    </source>
</evidence>
<dbReference type="InterPro" id="IPR020904">
    <property type="entry name" value="Sc_DH/Rdtase_CS"/>
</dbReference>
<dbReference type="PANTHER" id="PTHR42901">
    <property type="entry name" value="ALCOHOL DEHYDROGENASE"/>
    <property type="match status" value="1"/>
</dbReference>
<protein>
    <submittedName>
        <fullName evidence="4">SDR family NAD(P)-dependent oxidoreductase</fullName>
    </submittedName>
</protein>
<dbReference type="Proteomes" id="UP001216579">
    <property type="component" value="Unassembled WGS sequence"/>
</dbReference>
<evidence type="ECO:0000256" key="2">
    <source>
        <dbReference type="ARBA" id="ARBA00023002"/>
    </source>
</evidence>
<dbReference type="Gene3D" id="3.40.50.720">
    <property type="entry name" value="NAD(P)-binding Rossmann-like Domain"/>
    <property type="match status" value="1"/>
</dbReference>
<organism evidence="4 5">
    <name type="scientific">Streptomyces silvisoli</name>
    <dbReference type="NCBI Taxonomy" id="3034235"/>
    <lineage>
        <taxon>Bacteria</taxon>
        <taxon>Bacillati</taxon>
        <taxon>Actinomycetota</taxon>
        <taxon>Actinomycetes</taxon>
        <taxon>Kitasatosporales</taxon>
        <taxon>Streptomycetaceae</taxon>
        <taxon>Streptomyces</taxon>
    </lineage>
</organism>
<dbReference type="PROSITE" id="PS00061">
    <property type="entry name" value="ADH_SHORT"/>
    <property type="match status" value="1"/>
</dbReference>
<accession>A0ABT5ZE84</accession>
<dbReference type="Pfam" id="PF00106">
    <property type="entry name" value="adh_short"/>
    <property type="match status" value="1"/>
</dbReference>
<keyword evidence="5" id="KW-1185">Reference proteome</keyword>